<dbReference type="PANTHER" id="PTHR14469">
    <property type="entry name" value="SARCOMA ANTIGEN NY-SAR-23"/>
    <property type="match status" value="1"/>
</dbReference>
<organism evidence="3 4">
    <name type="scientific">Trichostrongylus colubriformis</name>
    <name type="common">Black scour worm</name>
    <dbReference type="NCBI Taxonomy" id="6319"/>
    <lineage>
        <taxon>Eukaryota</taxon>
        <taxon>Metazoa</taxon>
        <taxon>Ecdysozoa</taxon>
        <taxon>Nematoda</taxon>
        <taxon>Chromadorea</taxon>
        <taxon>Rhabditida</taxon>
        <taxon>Rhabditina</taxon>
        <taxon>Rhabditomorpha</taxon>
        <taxon>Strongyloidea</taxon>
        <taxon>Trichostrongylidae</taxon>
        <taxon>Trichostrongylus</taxon>
    </lineage>
</organism>
<feature type="coiled-coil region" evidence="2">
    <location>
        <begin position="35"/>
        <end position="62"/>
    </location>
</feature>
<keyword evidence="4" id="KW-1185">Reference proteome</keyword>
<gene>
    <name evidence="3" type="ORF">GCK32_002826</name>
</gene>
<keyword evidence="2" id="KW-0175">Coiled coil</keyword>
<sequence>MSYGHSVEGTGGCLKMADRPSSSSVASLKTAVLSVKEVLTSASTLNEDIRELLEQVEIVEKLPETINLAQIDGWRSRLLAKMRMKLSQSETQYRNLVDVRWTEILKALRREGPTMYTISYSFANDLQLVEEFLSEQLRLVCIYITGIGNSRMSTYFQSQDLIVLEEEENTTSSEPVLKSLKSKSNGSTTAGFPYDTKFVRALLKDVHVMAIGDSHLIVMLHGGELIDDGSLKGKTENSFFGDRQIDFLPLEKDRVFRQAREYHTNYYLIQYLFTTRVMKDDIDTALLELCSANEFPDVLLINSCLWDITRYSKAFEYDVPPNINRQAAVERAALEEFLERVSMLIRRLRLIMPPTTQVIWINMPWPIPSDTRSILNRVDNSDTKYLNRMMIVDANYRASQLFRAAGYDVLDISFYMRNHALYAYRVKLVIGHLARSWNIPLPVRIKDKLAKFVADACTFELGKSWAAYTLMGFDISTISKHNCDNVSFPEAIQRKVRAGTLRYIKKVKPELYEAIRRDICTMRVFTLLEENPDIEKRLDLEDSWKLEEMASGFPNVAKFIGGVIPQEITVVVDEEAVEKLKTRKRKHSPEQMQ</sequence>
<evidence type="ECO:0000256" key="2">
    <source>
        <dbReference type="SAM" id="Coils"/>
    </source>
</evidence>
<evidence type="ECO:0000313" key="3">
    <source>
        <dbReference type="EMBL" id="KAK5976012.1"/>
    </source>
</evidence>
<comment type="caution">
    <text evidence="3">The sequence shown here is derived from an EMBL/GenBank/DDBJ whole genome shotgun (WGS) entry which is preliminary data.</text>
</comment>
<dbReference type="EMBL" id="WIXE01012326">
    <property type="protein sequence ID" value="KAK5976012.1"/>
    <property type="molecule type" value="Genomic_DNA"/>
</dbReference>
<evidence type="ECO:0000313" key="4">
    <source>
        <dbReference type="Proteomes" id="UP001331761"/>
    </source>
</evidence>
<dbReference type="PANTHER" id="PTHR14469:SF0">
    <property type="entry name" value="FAMILY WITH SEQUENCE SIMILARITY 113"/>
    <property type="match status" value="1"/>
</dbReference>
<evidence type="ECO:0000256" key="1">
    <source>
        <dbReference type="ARBA" id="ARBA00037957"/>
    </source>
</evidence>
<dbReference type="AlphaFoldDB" id="A0AAN8FC38"/>
<accession>A0AAN8FC38</accession>
<proteinExistence type="inferred from homology"/>
<comment type="similarity">
    <text evidence="1">Belongs to the PC-esterase family.</text>
</comment>
<reference evidence="3 4" key="1">
    <citation type="submission" date="2019-10" db="EMBL/GenBank/DDBJ databases">
        <title>Assembly and Annotation for the nematode Trichostrongylus colubriformis.</title>
        <authorList>
            <person name="Martin J."/>
        </authorList>
    </citation>
    <scope>NUCLEOTIDE SEQUENCE [LARGE SCALE GENOMIC DNA]</scope>
    <source>
        <strain evidence="3">G859</strain>
        <tissue evidence="3">Whole worm</tissue>
    </source>
</reference>
<name>A0AAN8FC38_TRICO</name>
<dbReference type="Proteomes" id="UP001331761">
    <property type="component" value="Unassembled WGS sequence"/>
</dbReference>
<protein>
    <submittedName>
        <fullName evidence="3">Uncharacterized protein</fullName>
    </submittedName>
</protein>